<keyword evidence="1" id="KW-0677">Repeat</keyword>
<dbReference type="EMBL" id="JAPNOA010000016">
    <property type="protein sequence ID" value="MCY0964237.1"/>
    <property type="molecule type" value="Genomic_DNA"/>
</dbReference>
<dbReference type="InterPro" id="IPR000644">
    <property type="entry name" value="CBS_dom"/>
</dbReference>
<evidence type="ECO:0000256" key="2">
    <source>
        <dbReference type="PROSITE-ProRule" id="PRU00703"/>
    </source>
</evidence>
<keyword evidence="2" id="KW-0129">CBS domain</keyword>
<gene>
    <name evidence="4" type="ORF">OUO13_03490</name>
</gene>
<keyword evidence="5" id="KW-1185">Reference proteome</keyword>
<evidence type="ECO:0000313" key="4">
    <source>
        <dbReference type="EMBL" id="MCY0964237.1"/>
    </source>
</evidence>
<dbReference type="RefSeq" id="WP_283172455.1">
    <property type="nucleotide sequence ID" value="NZ_JAPNOA010000016.1"/>
</dbReference>
<dbReference type="PANTHER" id="PTHR48108">
    <property type="entry name" value="CBS DOMAIN-CONTAINING PROTEIN CBSX2, CHLOROPLASTIC"/>
    <property type="match status" value="1"/>
</dbReference>
<dbReference type="AlphaFoldDB" id="A0A9X3IQJ7"/>
<sequence>MRHMPTLTEAMTAFPLHVSEETPLRQAATLMEEHRCHHLPVLAGSSVVGVLTSEEVKLACSPGHGLADADEMTAGDVCQRRFAHVDLHTRLDVVLQGMAEEGLSAVLVMRNEKLAGIFTSQDACRFFARWLKKEYMPDDDPGAA</sequence>
<evidence type="ECO:0000259" key="3">
    <source>
        <dbReference type="PROSITE" id="PS51371"/>
    </source>
</evidence>
<dbReference type="SUPFAM" id="SSF54631">
    <property type="entry name" value="CBS-domain pair"/>
    <property type="match status" value="1"/>
</dbReference>
<organism evidence="4 5">
    <name type="scientific">Parathalassolituus penaei</name>
    <dbReference type="NCBI Taxonomy" id="2997323"/>
    <lineage>
        <taxon>Bacteria</taxon>
        <taxon>Pseudomonadati</taxon>
        <taxon>Pseudomonadota</taxon>
        <taxon>Gammaproteobacteria</taxon>
        <taxon>Oceanospirillales</taxon>
        <taxon>Oceanospirillaceae</taxon>
        <taxon>Parathalassolituus</taxon>
    </lineage>
</organism>
<comment type="caution">
    <text evidence="4">The sequence shown here is derived from an EMBL/GenBank/DDBJ whole genome shotgun (WGS) entry which is preliminary data.</text>
</comment>
<name>A0A9X3IQJ7_9GAMM</name>
<dbReference type="PANTHER" id="PTHR48108:SF26">
    <property type="entry name" value="CBS DOMAIN-CONTAINING PROTEIN DDB_G0289609"/>
    <property type="match status" value="1"/>
</dbReference>
<dbReference type="InterPro" id="IPR046342">
    <property type="entry name" value="CBS_dom_sf"/>
</dbReference>
<dbReference type="Gene3D" id="3.10.580.10">
    <property type="entry name" value="CBS-domain"/>
    <property type="match status" value="2"/>
</dbReference>
<protein>
    <submittedName>
        <fullName evidence="4">CBS domain-containing protein</fullName>
    </submittedName>
</protein>
<feature type="domain" description="CBS" evidence="3">
    <location>
        <begin position="11"/>
        <end position="66"/>
    </location>
</feature>
<dbReference type="Proteomes" id="UP001150830">
    <property type="component" value="Unassembled WGS sequence"/>
</dbReference>
<evidence type="ECO:0000256" key="1">
    <source>
        <dbReference type="ARBA" id="ARBA00022737"/>
    </source>
</evidence>
<dbReference type="SMART" id="SM00116">
    <property type="entry name" value="CBS"/>
    <property type="match status" value="2"/>
</dbReference>
<dbReference type="PROSITE" id="PS51371">
    <property type="entry name" value="CBS"/>
    <property type="match status" value="1"/>
</dbReference>
<evidence type="ECO:0000313" key="5">
    <source>
        <dbReference type="Proteomes" id="UP001150830"/>
    </source>
</evidence>
<dbReference type="Pfam" id="PF00571">
    <property type="entry name" value="CBS"/>
    <property type="match status" value="2"/>
</dbReference>
<proteinExistence type="predicted"/>
<reference evidence="4" key="1">
    <citation type="submission" date="2022-11" db="EMBL/GenBank/DDBJ databases">
        <title>Parathalassolutuus dongxingensis gen. nov., sp. nov., a novel member of family Oceanospirillaceae isolated from a coastal shrimp pond in Guangxi, China.</title>
        <authorList>
            <person name="Chen H."/>
        </authorList>
    </citation>
    <scope>NUCLEOTIDE SEQUENCE</scope>
    <source>
        <strain evidence="4">G-43</strain>
    </source>
</reference>
<accession>A0A9X3IQJ7</accession>
<dbReference type="InterPro" id="IPR051462">
    <property type="entry name" value="CBS_domain-containing"/>
</dbReference>